<dbReference type="Pfam" id="PF11127">
    <property type="entry name" value="YgaP-like_TM"/>
    <property type="match status" value="1"/>
</dbReference>
<organism evidence="2 3">
    <name type="scientific">Hippea maritima (strain ATCC 700847 / DSM 10411 / MH2)</name>
    <dbReference type="NCBI Taxonomy" id="760142"/>
    <lineage>
        <taxon>Bacteria</taxon>
        <taxon>Pseudomonadati</taxon>
        <taxon>Campylobacterota</taxon>
        <taxon>Desulfurellia</taxon>
        <taxon>Desulfurellales</taxon>
        <taxon>Hippeaceae</taxon>
        <taxon>Hippea</taxon>
    </lineage>
</organism>
<name>F2LVW7_HIPMA</name>
<dbReference type="Proteomes" id="UP000008139">
    <property type="component" value="Chromosome"/>
</dbReference>
<dbReference type="PROSITE" id="PS51257">
    <property type="entry name" value="PROKAR_LIPOPROTEIN"/>
    <property type="match status" value="1"/>
</dbReference>
<gene>
    <name evidence="2" type="ordered locus">Hipma_0932</name>
</gene>
<evidence type="ECO:0000313" key="3">
    <source>
        <dbReference type="Proteomes" id="UP000008139"/>
    </source>
</evidence>
<keyword evidence="3" id="KW-1185">Reference proteome</keyword>
<dbReference type="OrthoDB" id="9804804at2"/>
<dbReference type="InterPro" id="IPR021309">
    <property type="entry name" value="YgaP-like_TM"/>
</dbReference>
<accession>F2LVW7</accession>
<dbReference type="InParanoid" id="F2LVW7"/>
<dbReference type="AlphaFoldDB" id="F2LVW7"/>
<dbReference type="HOGENOM" id="CLU_176022_4_0_7"/>
<reference evidence="3" key="2">
    <citation type="submission" date="2011-03" db="EMBL/GenBank/DDBJ databases">
        <title>The complete genome of Hippea maritima DSM 10411.</title>
        <authorList>
            <consortium name="US DOE Joint Genome Institute (JGI-PGF)"/>
            <person name="Lucas S."/>
            <person name="Copeland A."/>
            <person name="Lapidus A."/>
            <person name="Bruce D."/>
            <person name="Goodwin L."/>
            <person name="Pitluck S."/>
            <person name="Peters L."/>
            <person name="Kyrpides N."/>
            <person name="Mavromatis K."/>
            <person name="Pagani I."/>
            <person name="Ivanova N."/>
            <person name="Mikhailova N."/>
            <person name="Lu M."/>
            <person name="Detter J.C."/>
            <person name="Tapia R."/>
            <person name="Han C."/>
            <person name="Land M."/>
            <person name="Hauser L."/>
            <person name="Markowitz V."/>
            <person name="Cheng J.-F."/>
            <person name="Hugenholtz P."/>
            <person name="Woyke T."/>
            <person name="Wu D."/>
            <person name="Spring S."/>
            <person name="Schroeder M."/>
            <person name="Brambilla E."/>
            <person name="Klenk H.-P."/>
            <person name="Eisen J.A."/>
        </authorList>
    </citation>
    <scope>NUCLEOTIDE SEQUENCE [LARGE SCALE GENOMIC DNA]</scope>
    <source>
        <strain evidence="3">ATCC 700847 / DSM 10411 / MH2</strain>
    </source>
</reference>
<dbReference type="STRING" id="760142.Hipma_0932"/>
<proteinExistence type="predicted"/>
<dbReference type="eggNOG" id="ENOG5030T3G">
    <property type="taxonomic scope" value="Bacteria"/>
</dbReference>
<dbReference type="EMBL" id="CP002606">
    <property type="protein sequence ID" value="AEA33901.1"/>
    <property type="molecule type" value="Genomic_DNA"/>
</dbReference>
<reference evidence="2 3" key="1">
    <citation type="journal article" date="2011" name="Stand. Genomic Sci.">
        <title>Complete genome sequence of the thermophilic sulfur-reducer Hippea maritima type strain (MH(2)).</title>
        <authorList>
            <person name="Huntemann M."/>
            <person name="Lu M."/>
            <person name="Nolan M."/>
            <person name="Lapidus A."/>
            <person name="Lucas S."/>
            <person name="Hammon N."/>
            <person name="Deshpande S."/>
            <person name="Cheng J.F."/>
            <person name="Tapia R."/>
            <person name="Han C."/>
            <person name="Goodwin L."/>
            <person name="Pitluck S."/>
            <person name="Liolios K."/>
            <person name="Pagani I."/>
            <person name="Ivanova N."/>
            <person name="Ovchinikova G."/>
            <person name="Pati A."/>
            <person name="Chen A."/>
            <person name="Palaniappan K."/>
            <person name="Land M."/>
            <person name="Hauser L."/>
            <person name="Jeffries C.D."/>
            <person name="Detter J.C."/>
            <person name="Brambilla E.M."/>
            <person name="Rohde M."/>
            <person name="Spring S."/>
            <person name="Goker M."/>
            <person name="Woyke T."/>
            <person name="Bristow J."/>
            <person name="Eisen J.A."/>
            <person name="Markowitz V."/>
            <person name="Hugenholtz P."/>
            <person name="Kyrpides N.C."/>
            <person name="Klenk H.P."/>
            <person name="Mavromatis K."/>
        </authorList>
    </citation>
    <scope>NUCLEOTIDE SEQUENCE [LARGE SCALE GENOMIC DNA]</scope>
    <source>
        <strain evidence="3">ATCC 700847 / DSM 10411 / MH2</strain>
    </source>
</reference>
<dbReference type="RefSeq" id="WP_013681942.1">
    <property type="nucleotide sequence ID" value="NC_015318.1"/>
</dbReference>
<sequence>MKISLQSNIGGKDREFRLIGGAVLTLIGCLTKNHWIKAAGCVFLVTGIAKKCIFYDFLNINTNT</sequence>
<evidence type="ECO:0000259" key="1">
    <source>
        <dbReference type="Pfam" id="PF11127"/>
    </source>
</evidence>
<feature type="domain" description="Inner membrane protein YgaP-like transmembrane" evidence="1">
    <location>
        <begin position="6"/>
        <end position="63"/>
    </location>
</feature>
<evidence type="ECO:0000313" key="2">
    <source>
        <dbReference type="EMBL" id="AEA33901.1"/>
    </source>
</evidence>
<dbReference type="KEGG" id="hmr:Hipma_0932"/>
<protein>
    <recommendedName>
        <fullName evidence="1">Inner membrane protein YgaP-like transmembrane domain-containing protein</fullName>
    </recommendedName>
</protein>